<gene>
    <name evidence="7" type="ORF">ADH67_05480</name>
</gene>
<keyword evidence="3 5" id="KW-0238">DNA-binding</keyword>
<evidence type="ECO:0000313" key="8">
    <source>
        <dbReference type="Proteomes" id="UP000214610"/>
    </source>
</evidence>
<sequence>MQVSTVLEIKNLTAEGYYSITGSRGLQLRVTKYGKEFYFRYSWKGKRQLFKIGTSDSVSLSDARKKAIELSELVRKGTNPKEQKTAGKEECTVEVNRKTFKECALDWVKERATNNFWKNNVKGEANTLSRLSNHVFPKIGEKAIESIEPEDIRDLLLPVWNRSPSTSSKVLADVRAILRWAIALRIRENRENPADLSGALGVLMEPYNKNRKEEENFSGLDFHEIPEFVKDINTLRSRTAEMLLFSIFLAARSKPVRNAKWSDIDIGKKIWNVPPEDDKVKGSKRSRTIFLNEAAVTLLKNVVRFSESPYVFCNSYGRPYSDMAMNQLIRKAHARKKLLDGIGWIDKEKSKRTGKECIATQHATARSCFETWAKDDVLGNNKQFDKEAINLNMLHERNDPYKGAYDRSKMEQERRNIMEEWGKFCTQLL</sequence>
<dbReference type="Pfam" id="PF00589">
    <property type="entry name" value="Phage_integrase"/>
    <property type="match status" value="1"/>
</dbReference>
<dbReference type="Gene3D" id="3.30.160.390">
    <property type="entry name" value="Integrase, DNA-binding domain"/>
    <property type="match status" value="1"/>
</dbReference>
<reference evidence="8" key="1">
    <citation type="submission" date="2017-05" db="EMBL/GenBank/DDBJ databases">
        <title>Improved OligoMM genomes.</title>
        <authorList>
            <person name="Garzetti D."/>
        </authorList>
    </citation>
    <scope>NUCLEOTIDE SEQUENCE [LARGE SCALE GENOMIC DNA]</scope>
    <source>
        <strain evidence="8">YL45</strain>
    </source>
</reference>
<evidence type="ECO:0000256" key="2">
    <source>
        <dbReference type="ARBA" id="ARBA00022908"/>
    </source>
</evidence>
<dbReference type="PANTHER" id="PTHR30629">
    <property type="entry name" value="PROPHAGE INTEGRASE"/>
    <property type="match status" value="1"/>
</dbReference>
<dbReference type="InterPro" id="IPR002104">
    <property type="entry name" value="Integrase_catalytic"/>
</dbReference>
<keyword evidence="2" id="KW-0229">DNA integration</keyword>
<dbReference type="GO" id="GO:0015074">
    <property type="term" value="P:DNA integration"/>
    <property type="evidence" value="ECO:0007669"/>
    <property type="project" value="UniProtKB-KW"/>
</dbReference>
<dbReference type="InterPro" id="IPR025166">
    <property type="entry name" value="Integrase_DNA_bind_dom"/>
</dbReference>
<dbReference type="Gene3D" id="1.10.150.130">
    <property type="match status" value="1"/>
</dbReference>
<dbReference type="AlphaFoldDB" id="A0A227KNC5"/>
<dbReference type="GO" id="GO:0006310">
    <property type="term" value="P:DNA recombination"/>
    <property type="evidence" value="ECO:0007669"/>
    <property type="project" value="UniProtKB-KW"/>
</dbReference>
<keyword evidence="8" id="KW-1185">Reference proteome</keyword>
<dbReference type="Gene3D" id="1.10.443.10">
    <property type="entry name" value="Intergrase catalytic core"/>
    <property type="match status" value="1"/>
</dbReference>
<feature type="domain" description="Core-binding (CB)" evidence="6">
    <location>
        <begin position="98"/>
        <end position="182"/>
    </location>
</feature>
<dbReference type="Pfam" id="PF13356">
    <property type="entry name" value="Arm-DNA-bind_3"/>
    <property type="match status" value="1"/>
</dbReference>
<proteinExistence type="inferred from homology"/>
<dbReference type="InterPro" id="IPR011010">
    <property type="entry name" value="DNA_brk_join_enz"/>
</dbReference>
<dbReference type="InterPro" id="IPR044068">
    <property type="entry name" value="CB"/>
</dbReference>
<evidence type="ECO:0000259" key="6">
    <source>
        <dbReference type="PROSITE" id="PS51900"/>
    </source>
</evidence>
<dbReference type="InterPro" id="IPR053876">
    <property type="entry name" value="Phage_int_M"/>
</dbReference>
<dbReference type="PANTHER" id="PTHR30629:SF2">
    <property type="entry name" value="PROPHAGE INTEGRASE INTS-RELATED"/>
    <property type="match status" value="1"/>
</dbReference>
<evidence type="ECO:0000256" key="5">
    <source>
        <dbReference type="PROSITE-ProRule" id="PRU01248"/>
    </source>
</evidence>
<protein>
    <recommendedName>
        <fullName evidence="6">Core-binding (CB) domain-containing protein</fullName>
    </recommendedName>
</protein>
<dbReference type="GeneID" id="78361480"/>
<dbReference type="RefSeq" id="WP_066592863.1">
    <property type="nucleotide sequence ID" value="NZ_CAJTBZ010000031.1"/>
</dbReference>
<keyword evidence="4" id="KW-0233">DNA recombination</keyword>
<dbReference type="SUPFAM" id="SSF56349">
    <property type="entry name" value="DNA breaking-rejoining enzymes"/>
    <property type="match status" value="1"/>
</dbReference>
<evidence type="ECO:0000256" key="1">
    <source>
        <dbReference type="ARBA" id="ARBA00008857"/>
    </source>
</evidence>
<dbReference type="EMBL" id="NHMP01000003">
    <property type="protein sequence ID" value="OXE49587.1"/>
    <property type="molecule type" value="Genomic_DNA"/>
</dbReference>
<dbReference type="InterPro" id="IPR038488">
    <property type="entry name" value="Integrase_DNA-bd_sf"/>
</dbReference>
<dbReference type="GO" id="GO:0003677">
    <property type="term" value="F:DNA binding"/>
    <property type="evidence" value="ECO:0007669"/>
    <property type="project" value="UniProtKB-UniRule"/>
</dbReference>
<dbReference type="InterPro" id="IPR050808">
    <property type="entry name" value="Phage_Integrase"/>
</dbReference>
<name>A0A227KNC5_9BURK</name>
<organism evidence="7 8">
    <name type="scientific">Turicimonas muris</name>
    <dbReference type="NCBI Taxonomy" id="1796652"/>
    <lineage>
        <taxon>Bacteria</taxon>
        <taxon>Pseudomonadati</taxon>
        <taxon>Pseudomonadota</taxon>
        <taxon>Betaproteobacteria</taxon>
        <taxon>Burkholderiales</taxon>
        <taxon>Sutterellaceae</taxon>
        <taxon>Turicimonas</taxon>
    </lineage>
</organism>
<dbReference type="PROSITE" id="PS51900">
    <property type="entry name" value="CB"/>
    <property type="match status" value="1"/>
</dbReference>
<evidence type="ECO:0000256" key="3">
    <source>
        <dbReference type="ARBA" id="ARBA00023125"/>
    </source>
</evidence>
<comment type="caution">
    <text evidence="7">The sequence shown here is derived from an EMBL/GenBank/DDBJ whole genome shotgun (WGS) entry which is preliminary data.</text>
</comment>
<dbReference type="InterPro" id="IPR010998">
    <property type="entry name" value="Integrase_recombinase_N"/>
</dbReference>
<dbReference type="Proteomes" id="UP000214610">
    <property type="component" value="Unassembled WGS sequence"/>
</dbReference>
<evidence type="ECO:0000313" key="7">
    <source>
        <dbReference type="EMBL" id="OXE49587.1"/>
    </source>
</evidence>
<accession>A0A227KNC5</accession>
<dbReference type="InterPro" id="IPR013762">
    <property type="entry name" value="Integrase-like_cat_sf"/>
</dbReference>
<comment type="similarity">
    <text evidence="1">Belongs to the 'phage' integrase family.</text>
</comment>
<evidence type="ECO:0000256" key="4">
    <source>
        <dbReference type="ARBA" id="ARBA00023172"/>
    </source>
</evidence>
<dbReference type="Pfam" id="PF22022">
    <property type="entry name" value="Phage_int_M"/>
    <property type="match status" value="1"/>
</dbReference>